<feature type="region of interest" description="Disordered" evidence="1">
    <location>
        <begin position="161"/>
        <end position="180"/>
    </location>
</feature>
<keyword evidence="2" id="KW-0472">Membrane</keyword>
<reference evidence="3" key="1">
    <citation type="journal article" date="2007" name="J. Bacteriol.">
        <title>Comparative genome analysis of four magnetotactic bacteria reveals a complex set of group-specific genes implicated in magnetosome biomineralization and function.</title>
        <authorList>
            <person name="Richter M."/>
            <person name="Kube M."/>
            <person name="Bazylinski D.A."/>
            <person name="Lombardot T."/>
            <person name="Gloeckner F.O."/>
            <person name="Reinhardt R."/>
            <person name="Schueler D."/>
        </authorList>
    </citation>
    <scope>NUCLEOTIDE SEQUENCE</scope>
    <source>
        <strain evidence="3">MSR-1</strain>
    </source>
</reference>
<dbReference type="InterPro" id="IPR038770">
    <property type="entry name" value="Na+/solute_symporter_sf"/>
</dbReference>
<dbReference type="AlphaFoldDB" id="A4TUP9"/>
<feature type="transmembrane region" description="Helical" evidence="2">
    <location>
        <begin position="72"/>
        <end position="91"/>
    </location>
</feature>
<dbReference type="Pfam" id="PF13593">
    <property type="entry name" value="SBF_like"/>
    <property type="match status" value="1"/>
</dbReference>
<feature type="transmembrane region" description="Helical" evidence="2">
    <location>
        <begin position="103"/>
        <end position="122"/>
    </location>
</feature>
<dbReference type="EMBL" id="CU459003">
    <property type="protein sequence ID" value="CAM74356.1"/>
    <property type="molecule type" value="Genomic_DNA"/>
</dbReference>
<name>A4TUP9_9PROT</name>
<dbReference type="Gene3D" id="1.20.1530.20">
    <property type="match status" value="1"/>
</dbReference>
<evidence type="ECO:0000256" key="1">
    <source>
        <dbReference type="SAM" id="MobiDB-lite"/>
    </source>
</evidence>
<feature type="compositionally biased region" description="Basic and acidic residues" evidence="1">
    <location>
        <begin position="162"/>
        <end position="178"/>
    </location>
</feature>
<protein>
    <submittedName>
        <fullName evidence="3">Transporter, bile acid/Na+ symporter family</fullName>
    </submittedName>
</protein>
<proteinExistence type="predicted"/>
<organism evidence="3">
    <name type="scientific">Magnetospirillum gryphiswaldense</name>
    <dbReference type="NCBI Taxonomy" id="55518"/>
    <lineage>
        <taxon>Bacteria</taxon>
        <taxon>Pseudomonadati</taxon>
        <taxon>Pseudomonadota</taxon>
        <taxon>Alphaproteobacteria</taxon>
        <taxon>Rhodospirillales</taxon>
        <taxon>Rhodospirillaceae</taxon>
        <taxon>Magnetospirillum</taxon>
    </lineage>
</organism>
<evidence type="ECO:0000313" key="3">
    <source>
        <dbReference type="EMBL" id="CAM74356.1"/>
    </source>
</evidence>
<gene>
    <name evidence="3" type="ORF">MGR_1010</name>
</gene>
<sequence>MSLTAITSVFGALSVPFVVNLALVHVGGQGGTVDLPVARMTLGVFVVATLPLILAMSLNHRWPEESARVEKLARHVATILFAFIVAGAFASQWRTMMTHAGDVLPPALAINVGAMALAWLVGRVGRLERREKLAVVLEPGCRTGPLGIFIAAHLAGLAGHDGPQHRLRPGDERPRVGGDRLGQGILRQRKRRGFPRLLPKVKPVRLTFQT</sequence>
<dbReference type="InterPro" id="IPR016833">
    <property type="entry name" value="Put_Na-Bile_cotransptr"/>
</dbReference>
<keyword evidence="2" id="KW-0812">Transmembrane</keyword>
<accession>A4TUP9</accession>
<feature type="transmembrane region" description="Helical" evidence="2">
    <location>
        <begin position="37"/>
        <end position="60"/>
    </location>
</feature>
<keyword evidence="2" id="KW-1133">Transmembrane helix</keyword>
<evidence type="ECO:0000256" key="2">
    <source>
        <dbReference type="SAM" id="Phobius"/>
    </source>
</evidence>